<name>A0A2T0AP41_9FIRM</name>
<sequence length="186" mass="21177">MINYRKLLLILVFLILIIVSVIPFAYASTLITTGNNFSHSSWSPDWGIKNFNYSFSYAGDAFSGYEAGSYYEAVENHDFYAYKTPSQIIWPPEVGNGSCSIYRVEMVDSSNNVDDYLTSSAFQNGNIRGYILPGGTYFYFVKKSTYWLQVFASDEYYVKAKAIFELDSDQWYPSGPWIDSSSTSTF</sequence>
<dbReference type="Proteomes" id="UP000238415">
    <property type="component" value="Unassembled WGS sequence"/>
</dbReference>
<evidence type="ECO:0000313" key="1">
    <source>
        <dbReference type="EMBL" id="PRR70661.1"/>
    </source>
</evidence>
<dbReference type="EMBL" id="PVXM01000046">
    <property type="protein sequence ID" value="PRR70661.1"/>
    <property type="molecule type" value="Genomic_DNA"/>
</dbReference>
<keyword evidence="2" id="KW-1185">Reference proteome</keyword>
<dbReference type="RefSeq" id="WP_106005720.1">
    <property type="nucleotide sequence ID" value="NZ_CP136419.1"/>
</dbReference>
<comment type="caution">
    <text evidence="1">The sequence shown here is derived from an EMBL/GenBank/DDBJ whole genome shotgun (WGS) entry which is preliminary data.</text>
</comment>
<proteinExistence type="predicted"/>
<evidence type="ECO:0000313" key="2">
    <source>
        <dbReference type="Proteomes" id="UP000238415"/>
    </source>
</evidence>
<accession>A0A2T0AP41</accession>
<protein>
    <submittedName>
        <fullName evidence="1">Uncharacterized protein</fullName>
    </submittedName>
</protein>
<gene>
    <name evidence="1" type="ORF">MOHU_17680</name>
</gene>
<reference evidence="1 2" key="1">
    <citation type="submission" date="2018-03" db="EMBL/GenBank/DDBJ databases">
        <title>Genome sequence of Moorella humiferrea DSM 23265.</title>
        <authorList>
            <person name="Poehlein A."/>
            <person name="Daniel R."/>
        </authorList>
    </citation>
    <scope>NUCLEOTIDE SEQUENCE [LARGE SCALE GENOMIC DNA]</scope>
    <source>
        <strain evidence="1 2">DSM 23265</strain>
    </source>
</reference>
<dbReference type="AlphaFoldDB" id="A0A2T0AP41"/>
<dbReference type="OrthoDB" id="1730155at2"/>
<organism evidence="1 2">
    <name type="scientific">Neomoorella humiferrea</name>
    <dbReference type="NCBI Taxonomy" id="676965"/>
    <lineage>
        <taxon>Bacteria</taxon>
        <taxon>Bacillati</taxon>
        <taxon>Bacillota</taxon>
        <taxon>Clostridia</taxon>
        <taxon>Neomoorellales</taxon>
        <taxon>Neomoorellaceae</taxon>
        <taxon>Neomoorella</taxon>
    </lineage>
</organism>